<reference evidence="2 3" key="1">
    <citation type="journal article" date="2016" name="Sci. Rep.">
        <title>Insights into Adaptations to a Near-Obligate Nematode Endoparasitic Lifestyle from the Finished Genome of Drechmeria coniospora.</title>
        <authorList>
            <person name="Zhang L."/>
            <person name="Zhou Z."/>
            <person name="Guo Q."/>
            <person name="Fokkens L."/>
            <person name="Miskei M."/>
            <person name="Pocsi I."/>
            <person name="Zhang W."/>
            <person name="Chen M."/>
            <person name="Wang L."/>
            <person name="Sun Y."/>
            <person name="Donzelli B.G."/>
            <person name="Gibson D.M."/>
            <person name="Nelson D.R."/>
            <person name="Luo J.G."/>
            <person name="Rep M."/>
            <person name="Liu H."/>
            <person name="Yang S."/>
            <person name="Wang J."/>
            <person name="Krasnoff S.B."/>
            <person name="Xu Y."/>
            <person name="Molnar I."/>
            <person name="Lin M."/>
        </authorList>
    </citation>
    <scope>NUCLEOTIDE SEQUENCE [LARGE SCALE GENOMIC DNA]</scope>
    <source>
        <strain evidence="2 3">ARSEF 6962</strain>
    </source>
</reference>
<dbReference type="AlphaFoldDB" id="A0A151GPF0"/>
<name>A0A151GPF0_DRECN</name>
<dbReference type="InParanoid" id="A0A151GPF0"/>
<dbReference type="RefSeq" id="XP_040658347.1">
    <property type="nucleotide sequence ID" value="XM_040797464.1"/>
</dbReference>
<feature type="region of interest" description="Disordered" evidence="1">
    <location>
        <begin position="184"/>
        <end position="237"/>
    </location>
</feature>
<accession>A0A151GPF0</accession>
<dbReference type="GeneID" id="63712765"/>
<dbReference type="EMBL" id="LAYC01000001">
    <property type="protein sequence ID" value="KYK58995.1"/>
    <property type="molecule type" value="Genomic_DNA"/>
</dbReference>
<feature type="compositionally biased region" description="Basic and acidic residues" evidence="1">
    <location>
        <begin position="91"/>
        <end position="102"/>
    </location>
</feature>
<keyword evidence="3" id="KW-1185">Reference proteome</keyword>
<evidence type="ECO:0000256" key="1">
    <source>
        <dbReference type="SAM" id="MobiDB-lite"/>
    </source>
</evidence>
<protein>
    <submittedName>
        <fullName evidence="2">Uncharacterized protein</fullName>
    </submittedName>
</protein>
<feature type="compositionally biased region" description="Polar residues" evidence="1">
    <location>
        <begin position="344"/>
        <end position="353"/>
    </location>
</feature>
<feature type="compositionally biased region" description="Basic and acidic residues" evidence="1">
    <location>
        <begin position="198"/>
        <end position="208"/>
    </location>
</feature>
<feature type="region of interest" description="Disordered" evidence="1">
    <location>
        <begin position="316"/>
        <end position="361"/>
    </location>
</feature>
<feature type="compositionally biased region" description="Polar residues" evidence="1">
    <location>
        <begin position="212"/>
        <end position="225"/>
    </location>
</feature>
<evidence type="ECO:0000313" key="3">
    <source>
        <dbReference type="Proteomes" id="UP000076580"/>
    </source>
</evidence>
<evidence type="ECO:0000313" key="2">
    <source>
        <dbReference type="EMBL" id="KYK58995.1"/>
    </source>
</evidence>
<sequence length="440" mass="47869">MHMLGTSIDTCTSTYSTQRRLGRNIRVRTETRTRSQVTSVAATAFADVTLAAALPVEPDPTIRPVRRCGSPYCTNAKSPGGRTPVSPVSRQPERQAARRDVARGPPATATTPIRETSGAIHPPSSAMNGLYSTFDGYNITTAAFVSSSAASPRPFHSTTGPLPAFDLVLVLHFISLEPSRFPSPRQLPLSTTTHHHPLHDPSLHDSSRHPTQRPSSHPTASSHPRPSTMPILGRHKAKPRDLHIRKVSLSGCSLSSGSSLSSTFDCPPVTPSTGGFAPLALHPPFQPPPRLKDRPLLSLRVDAPYDAEAAFFDHERRVSASTHEQTVPEPDEEHDCNAQPPPTSRWSDSTINSVDIPDTPDDDVELDEGEAFRVRPQGHQSMPNFSYKRLTATTKRPPMKSLSSLDDMMKRSGWKRRGVIFNPDDMSSGESEDGSEAGSI</sequence>
<proteinExistence type="predicted"/>
<feature type="region of interest" description="Disordered" evidence="1">
    <location>
        <begin position="67"/>
        <end position="125"/>
    </location>
</feature>
<comment type="caution">
    <text evidence="2">The sequence shown here is derived from an EMBL/GenBank/DDBJ whole genome shotgun (WGS) entry which is preliminary data.</text>
</comment>
<feature type="region of interest" description="Disordered" evidence="1">
    <location>
        <begin position="416"/>
        <end position="440"/>
    </location>
</feature>
<organism evidence="2 3">
    <name type="scientific">Drechmeria coniospora</name>
    <name type="common">Nematophagous fungus</name>
    <name type="synonym">Meria coniospora</name>
    <dbReference type="NCBI Taxonomy" id="98403"/>
    <lineage>
        <taxon>Eukaryota</taxon>
        <taxon>Fungi</taxon>
        <taxon>Dikarya</taxon>
        <taxon>Ascomycota</taxon>
        <taxon>Pezizomycotina</taxon>
        <taxon>Sordariomycetes</taxon>
        <taxon>Hypocreomycetidae</taxon>
        <taxon>Hypocreales</taxon>
        <taxon>Ophiocordycipitaceae</taxon>
        <taxon>Drechmeria</taxon>
    </lineage>
</organism>
<feature type="compositionally biased region" description="Acidic residues" evidence="1">
    <location>
        <begin position="430"/>
        <end position="440"/>
    </location>
</feature>
<gene>
    <name evidence="2" type="ORF">DCS_00122</name>
</gene>
<dbReference type="Proteomes" id="UP000076580">
    <property type="component" value="Chromosome 01"/>
</dbReference>